<proteinExistence type="inferred from homology"/>
<evidence type="ECO:0000256" key="5">
    <source>
        <dbReference type="ARBA" id="ARBA00023125"/>
    </source>
</evidence>
<evidence type="ECO:0000256" key="4">
    <source>
        <dbReference type="ARBA" id="ARBA00023029"/>
    </source>
</evidence>
<name>A0AAW5T412_9MYCO</name>
<dbReference type="AlphaFoldDB" id="A0AAW5T412"/>
<dbReference type="InterPro" id="IPR013500">
    <property type="entry name" value="TopoI_cat_euk"/>
</dbReference>
<evidence type="ECO:0000256" key="1">
    <source>
        <dbReference type="ARBA" id="ARBA00000213"/>
    </source>
</evidence>
<reference evidence="10" key="1">
    <citation type="submission" date="2020-07" db="EMBL/GenBank/DDBJ databases">
        <authorList>
            <person name="Pettersson B.M.F."/>
            <person name="Behra P.R.K."/>
            <person name="Ramesh M."/>
            <person name="Das S."/>
            <person name="Dasgupta S."/>
            <person name="Kirsebom L.A."/>
        </authorList>
    </citation>
    <scope>NUCLEOTIDE SEQUENCE</scope>
    <source>
        <strain evidence="10">DSM 44242</strain>
    </source>
</reference>
<organism evidence="10 12">
    <name type="scientific">Mycolicibacterium porcinum</name>
    <dbReference type="NCBI Taxonomy" id="39693"/>
    <lineage>
        <taxon>Bacteria</taxon>
        <taxon>Bacillati</taxon>
        <taxon>Actinomycetota</taxon>
        <taxon>Actinomycetes</taxon>
        <taxon>Mycobacteriales</taxon>
        <taxon>Mycobacteriaceae</taxon>
        <taxon>Mycolicibacterium</taxon>
    </lineage>
</organism>
<dbReference type="SUPFAM" id="SSF56349">
    <property type="entry name" value="DNA breaking-rejoining enzymes"/>
    <property type="match status" value="1"/>
</dbReference>
<dbReference type="GO" id="GO:0003917">
    <property type="term" value="F:DNA topoisomerase type I (single strand cut, ATP-independent) activity"/>
    <property type="evidence" value="ECO:0007669"/>
    <property type="project" value="UniProtKB-EC"/>
</dbReference>
<dbReference type="Gene3D" id="3.30.66.10">
    <property type="entry name" value="DNA topoisomerase I domain"/>
    <property type="match status" value="1"/>
</dbReference>
<comment type="caution">
    <text evidence="10">The sequence shown here is derived from an EMBL/GenBank/DDBJ whole genome shotgun (WGS) entry which is preliminary data.</text>
</comment>
<keyword evidence="6" id="KW-0413">Isomerase</keyword>
<dbReference type="EC" id="5.6.2.1" evidence="3"/>
<evidence type="ECO:0000313" key="12">
    <source>
        <dbReference type="Proteomes" id="UP001141659"/>
    </source>
</evidence>
<evidence type="ECO:0000256" key="2">
    <source>
        <dbReference type="ARBA" id="ARBA00006645"/>
    </source>
</evidence>
<reference evidence="11 13" key="3">
    <citation type="submission" date="2024-04" db="EMBL/GenBank/DDBJ databases">
        <title>Genomic Markers of Mycobacteria.</title>
        <authorList>
            <person name="Soliman M.S."/>
            <person name="Elkholy A."/>
            <person name="Soliman N.S."/>
            <person name="Abbas A."/>
            <person name="Khayrat S."/>
            <person name="Shawky S."/>
        </authorList>
    </citation>
    <scope>NUCLEOTIDE SEQUENCE [LARGE SCALE GENOMIC DNA]</scope>
    <source>
        <strain evidence="11 13">Egy-CU-AM5</strain>
    </source>
</reference>
<dbReference type="InterPro" id="IPR001631">
    <property type="entry name" value="TopoI"/>
</dbReference>
<dbReference type="Gene3D" id="1.10.132.120">
    <property type="match status" value="1"/>
</dbReference>
<keyword evidence="13" id="KW-1185">Reference proteome</keyword>
<protein>
    <recommendedName>
        <fullName evidence="3">DNA topoisomerase</fullName>
        <ecNumber evidence="3">5.6.2.1</ecNumber>
    </recommendedName>
</protein>
<accession>A0AAW5T412</accession>
<dbReference type="InterPro" id="IPR035447">
    <property type="entry name" value="DNA_topo_I_N_sf"/>
</dbReference>
<evidence type="ECO:0000256" key="3">
    <source>
        <dbReference type="ARBA" id="ARBA00012891"/>
    </source>
</evidence>
<dbReference type="RefSeq" id="WP_036440378.1">
    <property type="nucleotide sequence ID" value="NZ_JACKVC010000016.1"/>
</dbReference>
<dbReference type="Proteomes" id="UP001141659">
    <property type="component" value="Unassembled WGS sequence"/>
</dbReference>
<keyword evidence="5" id="KW-0238">DNA-binding</keyword>
<gene>
    <name evidence="11" type="ORF">ABFW12_29905</name>
    <name evidence="10" type="ORF">H5P34_14825</name>
</gene>
<evidence type="ECO:0000259" key="8">
    <source>
        <dbReference type="Pfam" id="PF01028"/>
    </source>
</evidence>
<dbReference type="PROSITE" id="PS52038">
    <property type="entry name" value="TOPO_IB_2"/>
    <property type="match status" value="1"/>
</dbReference>
<dbReference type="Pfam" id="PF01028">
    <property type="entry name" value="Topoisom_I"/>
    <property type="match status" value="1"/>
</dbReference>
<evidence type="ECO:0000256" key="6">
    <source>
        <dbReference type="ARBA" id="ARBA00023235"/>
    </source>
</evidence>
<dbReference type="GO" id="GO:0003677">
    <property type="term" value="F:DNA binding"/>
    <property type="evidence" value="ECO:0007669"/>
    <property type="project" value="UniProtKB-KW"/>
</dbReference>
<evidence type="ECO:0000259" key="9">
    <source>
        <dbReference type="Pfam" id="PF21338"/>
    </source>
</evidence>
<comment type="similarity">
    <text evidence="2">Belongs to the type IB topoisomerase family.</text>
</comment>
<dbReference type="InterPro" id="IPR014711">
    <property type="entry name" value="TopoI_cat_a-hlx-sub_euk"/>
</dbReference>
<evidence type="ECO:0000256" key="7">
    <source>
        <dbReference type="SAM" id="MobiDB-lite"/>
    </source>
</evidence>
<dbReference type="GO" id="GO:0006265">
    <property type="term" value="P:DNA topological change"/>
    <property type="evidence" value="ECO:0007669"/>
    <property type="project" value="InterPro"/>
</dbReference>
<keyword evidence="4" id="KW-0799">Topoisomerase</keyword>
<dbReference type="Pfam" id="PF21338">
    <property type="entry name" value="Top1B_N_bact"/>
    <property type="match status" value="1"/>
</dbReference>
<dbReference type="InterPro" id="IPR011010">
    <property type="entry name" value="DNA_brk_join_enz"/>
</dbReference>
<dbReference type="PRINTS" id="PR00416">
    <property type="entry name" value="EUTPISMRASEI"/>
</dbReference>
<dbReference type="SUPFAM" id="SSF55869">
    <property type="entry name" value="DNA topoisomerase I domain"/>
    <property type="match status" value="1"/>
</dbReference>
<evidence type="ECO:0000313" key="11">
    <source>
        <dbReference type="EMBL" id="MEX3742461.1"/>
    </source>
</evidence>
<feature type="domain" description="DNA topoisomerase IB N-terminal" evidence="9">
    <location>
        <begin position="21"/>
        <end position="69"/>
    </location>
</feature>
<reference evidence="10" key="2">
    <citation type="journal article" date="2022" name="BMC Genomics">
        <title>Comparative genome analysis of mycobacteria focusing on tRNA and non-coding RNA.</title>
        <authorList>
            <person name="Behra P.R.K."/>
            <person name="Pettersson B.M.F."/>
            <person name="Ramesh M."/>
            <person name="Das S."/>
            <person name="Dasgupta S."/>
            <person name="Kirsebom L.A."/>
        </authorList>
    </citation>
    <scope>NUCLEOTIDE SEQUENCE</scope>
    <source>
        <strain evidence="10">DSM 44242</strain>
    </source>
</reference>
<dbReference type="Gene3D" id="3.90.15.10">
    <property type="entry name" value="Topoisomerase I, Chain A, domain 3"/>
    <property type="match status" value="1"/>
</dbReference>
<feature type="region of interest" description="Disordered" evidence="7">
    <location>
        <begin position="1"/>
        <end position="21"/>
    </location>
</feature>
<dbReference type="InterPro" id="IPR049331">
    <property type="entry name" value="Top1B_N_bact"/>
</dbReference>
<evidence type="ECO:0000313" key="13">
    <source>
        <dbReference type="Proteomes" id="UP001558474"/>
    </source>
</evidence>
<sequence>MRLRRSDVNGPGLHRRRRGRGFSYHDDAGVSVADPATLQRIDELVIPPAWRKVWICPHPNGHIQAVGTDAAGRRQYLYHSQWQEERGEEKFDRVLELSAGLADWRTAIAGDLRRRGLNRDRVLALGLRLLDLGYFRAGGDQYAEENNSFGIATLLRDHVTLHADAVEFDYPAKSGVRRTLLVEDPAVVRAVRSLQRNRRNGDRLLAYRNSSGWIEVHAEDLNVRFKEMVGDDYTVKDLRTWHGTVLAAEAFVGADPPVDDKVIKRVETAVMRQVAEALGNTPAVARSAYVDPRVVDAYREGLTIGAAVRRAARVRDDKRQAILDRSTARLIRKVTRV</sequence>
<dbReference type="EMBL" id="JBDLOU010000101">
    <property type="protein sequence ID" value="MEX3742461.1"/>
    <property type="molecule type" value="Genomic_DNA"/>
</dbReference>
<feature type="domain" description="DNA topoisomerase I catalytic core eukaryotic-type" evidence="8">
    <location>
        <begin position="80"/>
        <end position="287"/>
    </location>
</feature>
<evidence type="ECO:0000313" key="10">
    <source>
        <dbReference type="EMBL" id="MCV7389328.1"/>
    </source>
</evidence>
<dbReference type="Proteomes" id="UP001558474">
    <property type="component" value="Unassembled WGS sequence"/>
</dbReference>
<dbReference type="EMBL" id="JACKVC010000016">
    <property type="protein sequence ID" value="MCV7389328.1"/>
    <property type="molecule type" value="Genomic_DNA"/>
</dbReference>
<comment type="catalytic activity">
    <reaction evidence="1">
        <text>ATP-independent breakage of single-stranded DNA, followed by passage and rejoining.</text>
        <dbReference type="EC" id="5.6.2.1"/>
    </reaction>
</comment>